<organism evidence="1">
    <name type="scientific">Solumvirus sp</name>
    <dbReference type="NCBI Taxonomy" id="2487773"/>
    <lineage>
        <taxon>Viruses</taxon>
        <taxon>Pithoviruses</taxon>
    </lineage>
</organism>
<gene>
    <name evidence="1" type="ORF">Solumvirus3_14</name>
</gene>
<accession>A0A3G5AGM0</accession>
<dbReference type="EMBL" id="MK072500">
    <property type="protein sequence ID" value="AYV86278.1"/>
    <property type="molecule type" value="Genomic_DNA"/>
</dbReference>
<reference evidence="1" key="1">
    <citation type="submission" date="2018-10" db="EMBL/GenBank/DDBJ databases">
        <title>Hidden diversity of soil giant viruses.</title>
        <authorList>
            <person name="Schulz F."/>
            <person name="Alteio L."/>
            <person name="Goudeau D."/>
            <person name="Ryan E.M."/>
            <person name="Malmstrom R.R."/>
            <person name="Blanchard J."/>
            <person name="Woyke T."/>
        </authorList>
    </citation>
    <scope>NUCLEOTIDE SEQUENCE</scope>
    <source>
        <strain evidence="1">SMV1</strain>
    </source>
</reference>
<name>A0A3G5AGM0_9VIRU</name>
<proteinExistence type="predicted"/>
<protein>
    <submittedName>
        <fullName evidence="1">Uncharacterized protein</fullName>
    </submittedName>
</protein>
<evidence type="ECO:0000313" key="1">
    <source>
        <dbReference type="EMBL" id="AYV86278.1"/>
    </source>
</evidence>
<sequence length="172" mass="19684">MTTRDSSIALSTELLTDICHIISQYDTSWNARTHYIDINCYGNGCNSDIIASSGAKDTSFAVTQSRSDGVHCVHCTGCKIIQISFHRIILPIDPTKLFDSKKQLPHLVMNCDGYKCRNDGWSYEDTGLWCYGCHGEYTRSLYFVEWMRSQIEEGRSNEEIIEDINNVRRHDD</sequence>